<feature type="binding site" evidence="11">
    <location>
        <position position="116"/>
    </location>
    <ligand>
        <name>5-methyltetrahydropteroyltri-L-glutamate</name>
        <dbReference type="ChEBI" id="CHEBI:58207"/>
    </ligand>
</feature>
<feature type="binding site" evidence="10 11">
    <location>
        <begin position="428"/>
        <end position="430"/>
    </location>
    <ligand>
        <name>L-homocysteine</name>
        <dbReference type="ChEBI" id="CHEBI:58199"/>
    </ligand>
</feature>
<evidence type="ECO:0000256" key="4">
    <source>
        <dbReference type="ARBA" id="ARBA00022603"/>
    </source>
</evidence>
<evidence type="ECO:0000256" key="8">
    <source>
        <dbReference type="ARBA" id="ARBA00022833"/>
    </source>
</evidence>
<dbReference type="GO" id="GO:0008270">
    <property type="term" value="F:zinc ion binding"/>
    <property type="evidence" value="ECO:0007669"/>
    <property type="project" value="InterPro"/>
</dbReference>
<feature type="binding site" evidence="11">
    <location>
        <position position="20"/>
    </location>
    <ligand>
        <name>5-methyltetrahydropteroyltri-L-glutamate</name>
        <dbReference type="ChEBI" id="CHEBI:58207"/>
    </ligand>
</feature>
<evidence type="ECO:0000259" key="14">
    <source>
        <dbReference type="Pfam" id="PF01717"/>
    </source>
</evidence>
<comment type="pathway">
    <text evidence="2 10">Amino-acid biosynthesis; L-methionine biosynthesis via de novo pathway; L-methionine from L-homocysteine (MetE route): step 1/1.</text>
</comment>
<dbReference type="InterPro" id="IPR013215">
    <property type="entry name" value="Cbl-indep_Met_Synth_N"/>
</dbReference>
<name>A0A0P6YNJ4_9CHLR</name>
<evidence type="ECO:0000259" key="15">
    <source>
        <dbReference type="Pfam" id="PF08267"/>
    </source>
</evidence>
<feature type="binding site" evidence="10 11">
    <location>
        <begin position="509"/>
        <end position="510"/>
    </location>
    <ligand>
        <name>5-methyltetrahydropteroyltri-L-glutamate</name>
        <dbReference type="ChEBI" id="CHEBI:58207"/>
    </ligand>
</feature>
<dbReference type="NCBIfam" id="NF003556">
    <property type="entry name" value="PRK05222.1"/>
    <property type="match status" value="1"/>
</dbReference>
<dbReference type="InterPro" id="IPR006276">
    <property type="entry name" value="Cobalamin-indep_Met_synthase"/>
</dbReference>
<reference evidence="16 17" key="1">
    <citation type="submission" date="2015-07" db="EMBL/GenBank/DDBJ databases">
        <title>Whole genome sequence of Herpetosiphon geysericola DSM 7119.</title>
        <authorList>
            <person name="Hemp J."/>
            <person name="Ward L.M."/>
            <person name="Pace L.A."/>
            <person name="Fischer W.W."/>
        </authorList>
    </citation>
    <scope>NUCLEOTIDE SEQUENCE [LARGE SCALE GENOMIC DNA]</scope>
    <source>
        <strain evidence="16 17">DSM 7119</strain>
    </source>
</reference>
<feature type="domain" description="Cobalamin-independent methionine synthase MetE N-terminal" evidence="15">
    <location>
        <begin position="5"/>
        <end position="305"/>
    </location>
</feature>
<keyword evidence="7 10" id="KW-0479">Metal-binding</keyword>
<dbReference type="PIRSF" id="PIRSF000382">
    <property type="entry name" value="MeTrfase_B12_ind"/>
    <property type="match status" value="1"/>
</dbReference>
<dbReference type="PATRIC" id="fig|70996.4.peg.1365"/>
<comment type="caution">
    <text evidence="16">The sequence shown here is derived from an EMBL/GenBank/DDBJ whole genome shotgun (WGS) entry which is preliminary data.</text>
</comment>
<dbReference type="EMBL" id="LGKP01000003">
    <property type="protein sequence ID" value="KPL91873.1"/>
    <property type="molecule type" value="Genomic_DNA"/>
</dbReference>
<dbReference type="EC" id="2.1.1.14" evidence="10"/>
<dbReference type="Pfam" id="PF08267">
    <property type="entry name" value="Meth_synt_1"/>
    <property type="match status" value="1"/>
</dbReference>
<dbReference type="InterPro" id="IPR002629">
    <property type="entry name" value="Met_Synth_C/arc"/>
</dbReference>
<evidence type="ECO:0000256" key="1">
    <source>
        <dbReference type="ARBA" id="ARBA00002777"/>
    </source>
</evidence>
<feature type="active site" description="Proton donor" evidence="10 13">
    <location>
        <position position="687"/>
    </location>
</feature>
<keyword evidence="17" id="KW-1185">Reference proteome</keyword>
<sequence length="748" mass="82843">MNFQTTVVGYPRVGVGRPYKQALESFWSGKRTEADFRAAIEELRQDRLAIQAQRLDLVPVGDFSLYDHVLDTALMLGAVPARFGKLDANNLQGYFAMARGRDGVPALEMTKWFDTNYHYLVPEIPERWELQANLVLEQLRFAQNTLGSKARPVLLGPWTFLRLARLAGAELSKHLQQLIPIYAQIVRELSACDVAYIQCDEPALVGDVTEEEWQAFAACYRELSKHGKLVVQTYYGDVTPWYRELCRLPLHGLGLDLVQGQPNWAAIQYHGFPQDKILVAGVVNGRNVWRSDLADLQAKISGLSEFVAPERLILSSSCSLLHLPETVTAERNLPVAVSSGLAFAQERLAELELLAQALRNGVASVQTTWDAALASRQQWLDGAGRIVPAVRERSTALGAETPARLVYAERVALQQAKLNLPLLPTTTIGSFPQTAALRKARAEAKRNPAGYAETIRAEIAHVIALQEQWELDVLVHGEPERNDMVQFFAEHLAGYIATQEGWVQSYGSRCVRPPVIAGDVYRTAALSVAETAYAQSLTKRPVKGMLTGPVTMLQWSFVRDDLPRSEVAAQIGLALRDEVADLEAAGINVIQIDEPAFREGLPLRRNEWQAYLDWAVRAFRIATSDAAASTQIHTHMCYSDFNDIIDAIAALDADVISIEDARSAGSLLAGLEGRYQQQLGPGVYDIHSPNIPSVEQLVAQIQQLLKYLPAEQLWINPDCGLKTRTYAEVEAALRAMLAATKQVRATIH</sequence>
<evidence type="ECO:0000256" key="12">
    <source>
        <dbReference type="PIRSR" id="PIRSR000382-2"/>
    </source>
</evidence>
<comment type="similarity">
    <text evidence="3 10">Belongs to the vitamin-B12 independent methionine synthase family.</text>
</comment>
<feature type="binding site" evidence="12">
    <location>
        <position position="635"/>
    </location>
    <ligand>
        <name>Zn(2+)</name>
        <dbReference type="ChEBI" id="CHEBI:29105"/>
        <label>1</label>
        <note>catalytic</note>
    </ligand>
</feature>
<feature type="binding site" evidence="12">
    <location>
        <position position="637"/>
    </location>
    <ligand>
        <name>Zn(2+)</name>
        <dbReference type="ChEBI" id="CHEBI:29105"/>
        <label>1</label>
        <note>catalytic</note>
    </ligand>
</feature>
<dbReference type="RefSeq" id="WP_054532454.1">
    <property type="nucleotide sequence ID" value="NZ_LGKP01000003.1"/>
</dbReference>
<gene>
    <name evidence="10" type="primary">metE</name>
    <name evidence="16" type="ORF">SE18_00480</name>
</gene>
<evidence type="ECO:0000256" key="10">
    <source>
        <dbReference type="HAMAP-Rule" id="MF_00172"/>
    </source>
</evidence>
<evidence type="ECO:0000256" key="5">
    <source>
        <dbReference type="ARBA" id="ARBA00022605"/>
    </source>
</evidence>
<feature type="domain" description="Cobalamin-independent methionine synthase MetE C-terminal/archaeal" evidence="14">
    <location>
        <begin position="423"/>
        <end position="741"/>
    </location>
</feature>
<proteinExistence type="inferred from homology"/>
<feature type="binding site" evidence="10">
    <location>
        <position position="111"/>
    </location>
    <ligand>
        <name>5-methyltetrahydropteroyltri-L-glutamate</name>
        <dbReference type="ChEBI" id="CHEBI:58207"/>
    </ligand>
</feature>
<dbReference type="AlphaFoldDB" id="A0A0P6YNJ4"/>
<feature type="binding site" evidence="10">
    <location>
        <position position="599"/>
    </location>
    <ligand>
        <name>5-methyltetrahydropteroyltri-L-glutamate</name>
        <dbReference type="ChEBI" id="CHEBI:58207"/>
    </ligand>
</feature>
<dbReference type="OrthoDB" id="244285at2"/>
<comment type="catalytic activity">
    <reaction evidence="10">
        <text>5-methyltetrahydropteroyltri-L-glutamate + L-homocysteine = tetrahydropteroyltri-L-glutamate + L-methionine</text>
        <dbReference type="Rhea" id="RHEA:21196"/>
        <dbReference type="ChEBI" id="CHEBI:57844"/>
        <dbReference type="ChEBI" id="CHEBI:58140"/>
        <dbReference type="ChEBI" id="CHEBI:58199"/>
        <dbReference type="ChEBI" id="CHEBI:58207"/>
        <dbReference type="EC" id="2.1.1.14"/>
    </reaction>
</comment>
<dbReference type="CDD" id="cd03311">
    <property type="entry name" value="CIMS_C_terminal_like"/>
    <property type="match status" value="1"/>
</dbReference>
<accession>A0A0P6YNJ4</accession>
<keyword evidence="6 10" id="KW-0808">Transferase</keyword>
<evidence type="ECO:0000256" key="11">
    <source>
        <dbReference type="PIRSR" id="PIRSR000382-1"/>
    </source>
</evidence>
<dbReference type="GO" id="GO:0009086">
    <property type="term" value="P:methionine biosynthetic process"/>
    <property type="evidence" value="ECO:0007669"/>
    <property type="project" value="UniProtKB-UniRule"/>
</dbReference>
<comment type="cofactor">
    <cofactor evidence="12">
        <name>Zn(2+)</name>
        <dbReference type="ChEBI" id="CHEBI:29105"/>
    </cofactor>
    <text evidence="12">Binds 2 Zn(2+) ions per subunit.</text>
</comment>
<feature type="binding site" evidence="12">
    <location>
        <position position="719"/>
    </location>
    <ligand>
        <name>Zn(2+)</name>
        <dbReference type="ChEBI" id="CHEBI:29105"/>
        <label>1</label>
        <note>catalytic</note>
    </ligand>
</feature>
<evidence type="ECO:0000313" key="17">
    <source>
        <dbReference type="Proteomes" id="UP000050277"/>
    </source>
</evidence>
<dbReference type="Gene3D" id="3.20.20.210">
    <property type="match status" value="2"/>
</dbReference>
<dbReference type="GO" id="GO:0003871">
    <property type="term" value="F:5-methyltetrahydropteroyltriglutamate-homocysteine S-methyltransferase activity"/>
    <property type="evidence" value="ECO:0007669"/>
    <property type="project" value="UniProtKB-UniRule"/>
</dbReference>
<feature type="binding site" evidence="10 11">
    <location>
        <position position="478"/>
    </location>
    <ligand>
        <name>L-methionine</name>
        <dbReference type="ChEBI" id="CHEBI:57844"/>
    </ligand>
</feature>
<evidence type="ECO:0000313" key="16">
    <source>
        <dbReference type="EMBL" id="KPL91873.1"/>
    </source>
</evidence>
<comment type="cofactor">
    <cofactor evidence="10">
        <name>Zn(2+)</name>
        <dbReference type="ChEBI" id="CHEBI:29105"/>
    </cofactor>
    <text evidence="10">Binds 1 zinc ion per subunit.</text>
</comment>
<dbReference type="InterPro" id="IPR038071">
    <property type="entry name" value="UROD/MetE-like_sf"/>
</dbReference>
<dbReference type="UniPathway" id="UPA00051">
    <property type="reaction ID" value="UER00082"/>
</dbReference>
<keyword evidence="4 10" id="KW-0489">Methyltransferase</keyword>
<feature type="binding site" evidence="10">
    <location>
        <position position="659"/>
    </location>
    <ligand>
        <name>Zn(2+)</name>
        <dbReference type="ChEBI" id="CHEBI:29105"/>
        <note>catalytic</note>
    </ligand>
</feature>
<keyword evidence="5 10" id="KW-0028">Amino-acid biosynthesis</keyword>
<feature type="binding site" evidence="10">
    <location>
        <position position="635"/>
    </location>
    <ligand>
        <name>Zn(2+)</name>
        <dbReference type="ChEBI" id="CHEBI:29105"/>
        <note>catalytic</note>
    </ligand>
</feature>
<feature type="binding site" evidence="10">
    <location>
        <position position="637"/>
    </location>
    <ligand>
        <name>Zn(2+)</name>
        <dbReference type="ChEBI" id="CHEBI:29105"/>
        <note>catalytic</note>
    </ligand>
</feature>
<evidence type="ECO:0000256" key="13">
    <source>
        <dbReference type="PIRSR" id="PIRSR000382-3"/>
    </source>
</evidence>
<evidence type="ECO:0000256" key="9">
    <source>
        <dbReference type="ARBA" id="ARBA00023167"/>
    </source>
</evidence>
<organism evidence="16 17">
    <name type="scientific">Herpetosiphon geysericola</name>
    <dbReference type="NCBI Taxonomy" id="70996"/>
    <lineage>
        <taxon>Bacteria</taxon>
        <taxon>Bacillati</taxon>
        <taxon>Chloroflexota</taxon>
        <taxon>Chloroflexia</taxon>
        <taxon>Herpetosiphonales</taxon>
        <taxon>Herpetosiphonaceae</taxon>
        <taxon>Herpetosiphon</taxon>
    </lineage>
</organism>
<dbReference type="HAMAP" id="MF_00172">
    <property type="entry name" value="Meth_synth"/>
    <property type="match status" value="1"/>
</dbReference>
<dbReference type="NCBIfam" id="TIGR01371">
    <property type="entry name" value="met_syn_B12ind"/>
    <property type="match status" value="1"/>
</dbReference>
<dbReference type="PANTHER" id="PTHR30519">
    <property type="entry name" value="5-METHYLTETRAHYDROPTEROYLTRIGLUTAMATE--HOMOCYSTEINE METHYLTRANSFERASE"/>
    <property type="match status" value="1"/>
</dbReference>
<evidence type="ECO:0000256" key="6">
    <source>
        <dbReference type="ARBA" id="ARBA00022679"/>
    </source>
</evidence>
<feature type="binding site" evidence="10">
    <location>
        <position position="478"/>
    </location>
    <ligand>
        <name>L-homocysteine</name>
        <dbReference type="ChEBI" id="CHEBI:58199"/>
    </ligand>
</feature>
<dbReference type="STRING" id="70996.SE18_00480"/>
<feature type="binding site" evidence="10">
    <location>
        <position position="719"/>
    </location>
    <ligand>
        <name>Zn(2+)</name>
        <dbReference type="ChEBI" id="CHEBI:29105"/>
        <note>catalytic</note>
    </ligand>
</feature>
<feature type="binding site" evidence="10 11">
    <location>
        <begin position="428"/>
        <end position="430"/>
    </location>
    <ligand>
        <name>L-methionine</name>
        <dbReference type="ChEBI" id="CHEBI:57844"/>
    </ligand>
</feature>
<dbReference type="GO" id="GO:0032259">
    <property type="term" value="P:methylation"/>
    <property type="evidence" value="ECO:0007669"/>
    <property type="project" value="UniProtKB-KW"/>
</dbReference>
<evidence type="ECO:0000256" key="2">
    <source>
        <dbReference type="ARBA" id="ARBA00004681"/>
    </source>
</evidence>
<feature type="binding site" evidence="10 11">
    <location>
        <position position="593"/>
    </location>
    <ligand>
        <name>L-methionine</name>
        <dbReference type="ChEBI" id="CHEBI:57844"/>
    </ligand>
</feature>
<comment type="caution">
    <text evidence="10">Lacks conserved residue(s) required for the propagation of feature annotation.</text>
</comment>
<dbReference type="Proteomes" id="UP000050277">
    <property type="component" value="Unassembled WGS sequence"/>
</dbReference>
<evidence type="ECO:0000256" key="7">
    <source>
        <dbReference type="ARBA" id="ARBA00022723"/>
    </source>
</evidence>
<feature type="binding site" evidence="12">
    <location>
        <position position="659"/>
    </location>
    <ligand>
        <name>Zn(2+)</name>
        <dbReference type="ChEBI" id="CHEBI:29105"/>
        <label>1</label>
        <note>catalytic</note>
    </ligand>
</feature>
<comment type="function">
    <text evidence="1 10">Catalyzes the transfer of a methyl group from 5-methyltetrahydrofolate to homocysteine resulting in methionine formation.</text>
</comment>
<keyword evidence="8 10" id="KW-0862">Zinc</keyword>
<dbReference type="SUPFAM" id="SSF51726">
    <property type="entry name" value="UROD/MetE-like"/>
    <property type="match status" value="2"/>
</dbReference>
<dbReference type="Pfam" id="PF01717">
    <property type="entry name" value="Meth_synt_2"/>
    <property type="match status" value="1"/>
</dbReference>
<evidence type="ECO:0000256" key="3">
    <source>
        <dbReference type="ARBA" id="ARBA00009553"/>
    </source>
</evidence>
<feature type="binding site" evidence="10 11">
    <location>
        <position position="593"/>
    </location>
    <ligand>
        <name>L-homocysteine</name>
        <dbReference type="ChEBI" id="CHEBI:58199"/>
    </ligand>
</feature>
<keyword evidence="10" id="KW-0677">Repeat</keyword>
<protein>
    <recommendedName>
        <fullName evidence="10">5-methyltetrahydropteroyltriglutamate--homocysteine methyltransferase</fullName>
        <ecNumber evidence="10">2.1.1.14</ecNumber>
    </recommendedName>
    <alternativeName>
        <fullName evidence="10">Cobalamin-independent methionine synthase</fullName>
    </alternativeName>
    <alternativeName>
        <fullName evidence="10">Methionine synthase, vitamin-B12 independent isozyme</fullName>
    </alternativeName>
</protein>
<keyword evidence="9 10" id="KW-0486">Methionine biosynthesis</keyword>
<feature type="binding site" evidence="10 11">
    <location>
        <position position="555"/>
    </location>
    <ligand>
        <name>5-methyltetrahydropteroyltri-L-glutamate</name>
        <dbReference type="ChEBI" id="CHEBI:58207"/>
    </ligand>
</feature>